<protein>
    <submittedName>
        <fullName evidence="2">Uncharacterized protein</fullName>
    </submittedName>
</protein>
<dbReference type="Proteomes" id="UP000748756">
    <property type="component" value="Unassembled WGS sequence"/>
</dbReference>
<organism evidence="2 3">
    <name type="scientific">Linnemannia schmuckeri</name>
    <dbReference type="NCBI Taxonomy" id="64567"/>
    <lineage>
        <taxon>Eukaryota</taxon>
        <taxon>Fungi</taxon>
        <taxon>Fungi incertae sedis</taxon>
        <taxon>Mucoromycota</taxon>
        <taxon>Mortierellomycotina</taxon>
        <taxon>Mortierellomycetes</taxon>
        <taxon>Mortierellales</taxon>
        <taxon>Mortierellaceae</taxon>
        <taxon>Linnemannia</taxon>
    </lineage>
</organism>
<feature type="signal peptide" evidence="1">
    <location>
        <begin position="1"/>
        <end position="16"/>
    </location>
</feature>
<dbReference type="OrthoDB" id="2339392at2759"/>
<comment type="caution">
    <text evidence="2">The sequence shown here is derived from an EMBL/GenBank/DDBJ whole genome shotgun (WGS) entry which is preliminary data.</text>
</comment>
<evidence type="ECO:0000256" key="1">
    <source>
        <dbReference type="SAM" id="SignalP"/>
    </source>
</evidence>
<reference evidence="2" key="1">
    <citation type="journal article" date="2020" name="Fungal Divers.">
        <title>Resolving the Mortierellaceae phylogeny through synthesis of multi-gene phylogenetics and phylogenomics.</title>
        <authorList>
            <person name="Vandepol N."/>
            <person name="Liber J."/>
            <person name="Desiro A."/>
            <person name="Na H."/>
            <person name="Kennedy M."/>
            <person name="Barry K."/>
            <person name="Grigoriev I.V."/>
            <person name="Miller A.N."/>
            <person name="O'Donnell K."/>
            <person name="Stajich J.E."/>
            <person name="Bonito G."/>
        </authorList>
    </citation>
    <scope>NUCLEOTIDE SEQUENCE</scope>
    <source>
        <strain evidence="2">NRRL 6426</strain>
    </source>
</reference>
<dbReference type="EMBL" id="JAAAUQ010000006">
    <property type="protein sequence ID" value="KAF9156966.1"/>
    <property type="molecule type" value="Genomic_DNA"/>
</dbReference>
<proteinExistence type="predicted"/>
<sequence length="132" mass="14974">MKSALILGMLAVCANAAYYILDVQHLPKETIRTHGTLRYADNHYLPWYKDCKETSGLQIEKGHLGGSSPSCPDTKVQIGLYFPRGYNGTISEVYDYHNKIFYPCVRINKENSMESFACPNILMNDLYPDDSN</sequence>
<accession>A0A9P5SAV4</accession>
<keyword evidence="1" id="KW-0732">Signal</keyword>
<dbReference type="AlphaFoldDB" id="A0A9P5SAV4"/>
<name>A0A9P5SAV4_9FUNG</name>
<feature type="chain" id="PRO_5040342191" evidence="1">
    <location>
        <begin position="17"/>
        <end position="132"/>
    </location>
</feature>
<evidence type="ECO:0000313" key="3">
    <source>
        <dbReference type="Proteomes" id="UP000748756"/>
    </source>
</evidence>
<evidence type="ECO:0000313" key="2">
    <source>
        <dbReference type="EMBL" id="KAF9156966.1"/>
    </source>
</evidence>
<keyword evidence="3" id="KW-1185">Reference proteome</keyword>
<gene>
    <name evidence="2" type="ORF">BG015_009339</name>
</gene>